<name>A0A0L0FRG7_9EUKA</name>
<sequence>MEHTCPQCGRKEQASGALRPISSVHSRDGPIFGVQVQQELRVQVNWCLQAMAGICGFTSMVHYGCSLPCQHSHHVDKLAGRDG</sequence>
<feature type="compositionally biased region" description="Basic and acidic residues" evidence="1">
    <location>
        <begin position="1"/>
        <end position="13"/>
    </location>
</feature>
<organism evidence="2 3">
    <name type="scientific">Sphaeroforma arctica JP610</name>
    <dbReference type="NCBI Taxonomy" id="667725"/>
    <lineage>
        <taxon>Eukaryota</taxon>
        <taxon>Ichthyosporea</taxon>
        <taxon>Ichthyophonida</taxon>
        <taxon>Sphaeroforma</taxon>
    </lineage>
</organism>
<proteinExistence type="predicted"/>
<dbReference type="AlphaFoldDB" id="A0A0L0FRG7"/>
<dbReference type="Proteomes" id="UP000054560">
    <property type="component" value="Unassembled WGS sequence"/>
</dbReference>
<gene>
    <name evidence="2" type="ORF">SARC_08445</name>
</gene>
<dbReference type="GeneID" id="25908949"/>
<dbReference type="EMBL" id="KQ242356">
    <property type="protein sequence ID" value="KNC79146.1"/>
    <property type="molecule type" value="Genomic_DNA"/>
</dbReference>
<dbReference type="RefSeq" id="XP_014153048.1">
    <property type="nucleotide sequence ID" value="XM_014297573.1"/>
</dbReference>
<keyword evidence="3" id="KW-1185">Reference proteome</keyword>
<evidence type="ECO:0000313" key="2">
    <source>
        <dbReference type="EMBL" id="KNC79146.1"/>
    </source>
</evidence>
<feature type="region of interest" description="Disordered" evidence="1">
    <location>
        <begin position="1"/>
        <end position="22"/>
    </location>
</feature>
<evidence type="ECO:0000256" key="1">
    <source>
        <dbReference type="SAM" id="MobiDB-lite"/>
    </source>
</evidence>
<accession>A0A0L0FRG7</accession>
<reference evidence="2 3" key="1">
    <citation type="submission" date="2011-02" db="EMBL/GenBank/DDBJ databases">
        <title>The Genome Sequence of Sphaeroforma arctica JP610.</title>
        <authorList>
            <consortium name="The Broad Institute Genome Sequencing Platform"/>
            <person name="Russ C."/>
            <person name="Cuomo C."/>
            <person name="Young S.K."/>
            <person name="Zeng Q."/>
            <person name="Gargeya S."/>
            <person name="Alvarado L."/>
            <person name="Berlin A."/>
            <person name="Chapman S.B."/>
            <person name="Chen Z."/>
            <person name="Freedman E."/>
            <person name="Gellesch M."/>
            <person name="Goldberg J."/>
            <person name="Griggs A."/>
            <person name="Gujja S."/>
            <person name="Heilman E."/>
            <person name="Heiman D."/>
            <person name="Howarth C."/>
            <person name="Mehta T."/>
            <person name="Neiman D."/>
            <person name="Pearson M."/>
            <person name="Roberts A."/>
            <person name="Saif S."/>
            <person name="Shea T."/>
            <person name="Shenoy N."/>
            <person name="Sisk P."/>
            <person name="Stolte C."/>
            <person name="Sykes S."/>
            <person name="White J."/>
            <person name="Yandava C."/>
            <person name="Burger G."/>
            <person name="Gray M.W."/>
            <person name="Holland P.W.H."/>
            <person name="King N."/>
            <person name="Lang F.B.F."/>
            <person name="Roger A.J."/>
            <person name="Ruiz-Trillo I."/>
            <person name="Haas B."/>
            <person name="Nusbaum C."/>
            <person name="Birren B."/>
        </authorList>
    </citation>
    <scope>NUCLEOTIDE SEQUENCE [LARGE SCALE GENOMIC DNA]</scope>
    <source>
        <strain evidence="2 3">JP610</strain>
    </source>
</reference>
<protein>
    <submittedName>
        <fullName evidence="2">Uncharacterized protein</fullName>
    </submittedName>
</protein>
<evidence type="ECO:0000313" key="3">
    <source>
        <dbReference type="Proteomes" id="UP000054560"/>
    </source>
</evidence>